<protein>
    <submittedName>
        <fullName evidence="1">Uncharacterized protein</fullName>
    </submittedName>
</protein>
<keyword evidence="2" id="KW-1185">Reference proteome</keyword>
<dbReference type="Proteomes" id="UP001221757">
    <property type="component" value="Unassembled WGS sequence"/>
</dbReference>
<organism evidence="1 2">
    <name type="scientific">Mycena rosella</name>
    <name type="common">Pink bonnet</name>
    <name type="synonym">Agaricus rosellus</name>
    <dbReference type="NCBI Taxonomy" id="1033263"/>
    <lineage>
        <taxon>Eukaryota</taxon>
        <taxon>Fungi</taxon>
        <taxon>Dikarya</taxon>
        <taxon>Basidiomycota</taxon>
        <taxon>Agaricomycotina</taxon>
        <taxon>Agaricomycetes</taxon>
        <taxon>Agaricomycetidae</taxon>
        <taxon>Agaricales</taxon>
        <taxon>Marasmiineae</taxon>
        <taxon>Mycenaceae</taxon>
        <taxon>Mycena</taxon>
    </lineage>
</organism>
<accession>A0AAD7CM74</accession>
<sequence length="421" mass="46200">MARRPRWLSRWHTIVMGTPTLWDTVELNSVLWTAPDANPDRMMSLLHAFLQRGGKTLLKLAVLMANDPPYGPALELLADHSERWQTANFITSWPNGLRHLSAAKGRLFHLKMLSLSGSPAPIDIFGVAPCLKEVAFLGVPGTVLECTKLPLQQLRSFQCGEFWGVGEMIGLGTSPTMSLMPRLTDAYFTLHLSRFDPSETVITSAPVPPITCTISGFLINVADSFSPANIGPTLAAIVDSLTLPALSELAMDSEEYPRLPLPWPHPQFLGLARRSSFDAHLLSLELYHSLITEVELLECLNALPALDRLGVSDHQLGAGTTRHLITSTLFAALTSPGPTSPPPAPRLSAFQCRSLLQFDDTVFLSFLLSRVAGKTDDDGLFEIDISWLPGHQRDLDLHLLAQIDELQAAEALSFVFDAVER</sequence>
<evidence type="ECO:0000313" key="2">
    <source>
        <dbReference type="Proteomes" id="UP001221757"/>
    </source>
</evidence>
<dbReference type="EMBL" id="JARKIE010000338">
    <property type="protein sequence ID" value="KAJ7653030.1"/>
    <property type="molecule type" value="Genomic_DNA"/>
</dbReference>
<reference evidence="1" key="1">
    <citation type="submission" date="2023-03" db="EMBL/GenBank/DDBJ databases">
        <title>Massive genome expansion in bonnet fungi (Mycena s.s.) driven by repeated elements and novel gene families across ecological guilds.</title>
        <authorList>
            <consortium name="Lawrence Berkeley National Laboratory"/>
            <person name="Harder C.B."/>
            <person name="Miyauchi S."/>
            <person name="Viragh M."/>
            <person name="Kuo A."/>
            <person name="Thoen E."/>
            <person name="Andreopoulos B."/>
            <person name="Lu D."/>
            <person name="Skrede I."/>
            <person name="Drula E."/>
            <person name="Henrissat B."/>
            <person name="Morin E."/>
            <person name="Kohler A."/>
            <person name="Barry K."/>
            <person name="LaButti K."/>
            <person name="Morin E."/>
            <person name="Salamov A."/>
            <person name="Lipzen A."/>
            <person name="Mereny Z."/>
            <person name="Hegedus B."/>
            <person name="Baldrian P."/>
            <person name="Stursova M."/>
            <person name="Weitz H."/>
            <person name="Taylor A."/>
            <person name="Grigoriev I.V."/>
            <person name="Nagy L.G."/>
            <person name="Martin F."/>
            <person name="Kauserud H."/>
        </authorList>
    </citation>
    <scope>NUCLEOTIDE SEQUENCE</scope>
    <source>
        <strain evidence="1">CBHHK067</strain>
    </source>
</reference>
<name>A0AAD7CM74_MYCRO</name>
<gene>
    <name evidence="1" type="ORF">B0H17DRAFT_397401</name>
</gene>
<proteinExistence type="predicted"/>
<comment type="caution">
    <text evidence="1">The sequence shown here is derived from an EMBL/GenBank/DDBJ whole genome shotgun (WGS) entry which is preliminary data.</text>
</comment>
<evidence type="ECO:0000313" key="1">
    <source>
        <dbReference type="EMBL" id="KAJ7653030.1"/>
    </source>
</evidence>
<dbReference type="AlphaFoldDB" id="A0AAD7CM74"/>